<comment type="caution">
    <text evidence="1">The sequence shown here is derived from an EMBL/GenBank/DDBJ whole genome shotgun (WGS) entry which is preliminary data.</text>
</comment>
<organism evidence="1 2">
    <name type="scientific">Methanosarcina baikalica</name>
    <dbReference type="NCBI Taxonomy" id="3073890"/>
    <lineage>
        <taxon>Archaea</taxon>
        <taxon>Methanobacteriati</taxon>
        <taxon>Methanobacteriota</taxon>
        <taxon>Stenosarchaea group</taxon>
        <taxon>Methanomicrobia</taxon>
        <taxon>Methanosarcinales</taxon>
        <taxon>Methanosarcinaceae</taxon>
        <taxon>Methanosarcina</taxon>
    </lineage>
</organism>
<dbReference type="RefSeq" id="WP_310575685.1">
    <property type="nucleotide sequence ID" value="NZ_JAVKPK010000025.1"/>
</dbReference>
<proteinExistence type="predicted"/>
<gene>
    <name evidence="1" type="ORF">RG963_07695</name>
</gene>
<accession>A0ABU2D102</accession>
<evidence type="ECO:0000313" key="2">
    <source>
        <dbReference type="Proteomes" id="UP001246244"/>
    </source>
</evidence>
<name>A0ABU2D102_9EURY</name>
<sequence length="71" mass="8629">MYTTEVARFFKNRPLKTNLRYTGYVINLRMKIFSYRINFENGFPDEVFTDLASKLQLSMFLTANLYYIYLY</sequence>
<evidence type="ECO:0000313" key="1">
    <source>
        <dbReference type="EMBL" id="MDR7665658.1"/>
    </source>
</evidence>
<keyword evidence="2" id="KW-1185">Reference proteome</keyword>
<protein>
    <recommendedName>
        <fullName evidence="3">Mobile element protein</fullName>
    </recommendedName>
</protein>
<evidence type="ECO:0008006" key="3">
    <source>
        <dbReference type="Google" id="ProtNLM"/>
    </source>
</evidence>
<dbReference type="Proteomes" id="UP001246244">
    <property type="component" value="Unassembled WGS sequence"/>
</dbReference>
<dbReference type="EMBL" id="JAVKPK010000025">
    <property type="protein sequence ID" value="MDR7665658.1"/>
    <property type="molecule type" value="Genomic_DNA"/>
</dbReference>
<reference evidence="2" key="1">
    <citation type="submission" date="2023-07" db="EMBL/GenBank/DDBJ databases">
        <title>Whole-genome sequencing of a new Methanosarcina sp. Z-7115.</title>
        <authorList>
            <person name="Zhilina T.N."/>
            <person name="Merkel A.Y."/>
        </authorList>
    </citation>
    <scope>NUCLEOTIDE SEQUENCE [LARGE SCALE GENOMIC DNA]</scope>
    <source>
        <strain evidence="2">Z-7115</strain>
    </source>
</reference>